<proteinExistence type="predicted"/>
<dbReference type="EMBL" id="JBHRTS010000003">
    <property type="protein sequence ID" value="MFC3193718.1"/>
    <property type="molecule type" value="Genomic_DNA"/>
</dbReference>
<name>A0ABV7JBX4_9GAMM</name>
<gene>
    <name evidence="2" type="ORF">ACFODZ_05655</name>
</gene>
<dbReference type="PANTHER" id="PTHR42889">
    <property type="entry name" value="BLR3681 PROTEIN"/>
    <property type="match status" value="1"/>
</dbReference>
<dbReference type="PANTHER" id="PTHR42889:SF1">
    <property type="entry name" value="BLR3681 PROTEIN"/>
    <property type="match status" value="1"/>
</dbReference>
<dbReference type="Pfam" id="PF04909">
    <property type="entry name" value="Amidohydro_2"/>
    <property type="match status" value="1"/>
</dbReference>
<accession>A0ABV7JBX4</accession>
<dbReference type="RefSeq" id="WP_077411476.1">
    <property type="nucleotide sequence ID" value="NZ_JBHRTS010000003.1"/>
</dbReference>
<sequence>MSDNNEHQKLPIKIDTTSNGEFAPVDLQPAQKQANQQAILSTTNDAARLNVQRRQFITTSCGVASTLLAFNTAFAKTGLSGGFYQLSADAAMETDLADAELGKHEFIFDIQGHFVNPQGNWLNKLPPGAKPLSFMPKSQCDLANQPGDRAYLNCLGSEEFIKDVFMDSDTDLMVLSFVPSALENEPLTIEEAAATRDIIARMEGDHRLLLHGRINPNQPGDLEGMDTLAEEWDIAAFKTYTQYGPDGKGYALTDDDGLAMIEKARTLGVKNICIHKGIPFGPKSFEHSLCDDVGKAAKMYPDINFIIYHSGFDPAHKETAYHSGNTNRGIDSLIHSVIKNDVRPNSNVYAELGSTWRFLMRDPNQAAHALGKMITHIGEHNVLWGTDSIWYGSPQDQIQAFRAFQISEEFQEQHGYRAMDADLRARIFGLNATKPYQISASEVHQFVQHDGLARQKENYLNNPTPHFNTYGPKTRREFLNLMRWC</sequence>
<evidence type="ECO:0000313" key="3">
    <source>
        <dbReference type="Proteomes" id="UP001595533"/>
    </source>
</evidence>
<evidence type="ECO:0000313" key="2">
    <source>
        <dbReference type="EMBL" id="MFC3193718.1"/>
    </source>
</evidence>
<dbReference type="SUPFAM" id="SSF51556">
    <property type="entry name" value="Metallo-dependent hydrolases"/>
    <property type="match status" value="1"/>
</dbReference>
<evidence type="ECO:0000259" key="1">
    <source>
        <dbReference type="Pfam" id="PF04909"/>
    </source>
</evidence>
<dbReference type="InterPro" id="IPR006680">
    <property type="entry name" value="Amidohydro-rel"/>
</dbReference>
<comment type="caution">
    <text evidence="2">The sequence shown here is derived from an EMBL/GenBank/DDBJ whole genome shotgun (WGS) entry which is preliminary data.</text>
</comment>
<reference evidence="3" key="1">
    <citation type="journal article" date="2019" name="Int. J. Syst. Evol. Microbiol.">
        <title>The Global Catalogue of Microorganisms (GCM) 10K type strain sequencing project: providing services to taxonomists for standard genome sequencing and annotation.</title>
        <authorList>
            <consortium name="The Broad Institute Genomics Platform"/>
            <consortium name="The Broad Institute Genome Sequencing Center for Infectious Disease"/>
            <person name="Wu L."/>
            <person name="Ma J."/>
        </authorList>
    </citation>
    <scope>NUCLEOTIDE SEQUENCE [LARGE SCALE GENOMIC DNA]</scope>
    <source>
        <strain evidence="3">KCTC 42953</strain>
    </source>
</reference>
<protein>
    <submittedName>
        <fullName evidence="2">Amidohydrolase family protein</fullName>
    </submittedName>
</protein>
<feature type="domain" description="Amidohydrolase-related" evidence="1">
    <location>
        <begin position="223"/>
        <end position="436"/>
    </location>
</feature>
<dbReference type="Gene3D" id="3.20.20.140">
    <property type="entry name" value="Metal-dependent hydrolases"/>
    <property type="match status" value="1"/>
</dbReference>
<keyword evidence="3" id="KW-1185">Reference proteome</keyword>
<organism evidence="2 3">
    <name type="scientific">Marinicella sediminis</name>
    <dbReference type="NCBI Taxonomy" id="1792834"/>
    <lineage>
        <taxon>Bacteria</taxon>
        <taxon>Pseudomonadati</taxon>
        <taxon>Pseudomonadota</taxon>
        <taxon>Gammaproteobacteria</taxon>
        <taxon>Lysobacterales</taxon>
        <taxon>Marinicellaceae</taxon>
        <taxon>Marinicella</taxon>
    </lineage>
</organism>
<dbReference type="InterPro" id="IPR032466">
    <property type="entry name" value="Metal_Hydrolase"/>
</dbReference>
<dbReference type="Proteomes" id="UP001595533">
    <property type="component" value="Unassembled WGS sequence"/>
</dbReference>